<dbReference type="KEGG" id="afy:BW247_15660"/>
<keyword evidence="2 4" id="KW-0378">Hydrolase</keyword>
<dbReference type="CDD" id="cd14752">
    <property type="entry name" value="GH31_N"/>
    <property type="match status" value="1"/>
</dbReference>
<dbReference type="InterPro" id="IPR000322">
    <property type="entry name" value="Glyco_hydro_31_TIM"/>
</dbReference>
<dbReference type="Gene3D" id="2.60.40.1760">
    <property type="entry name" value="glycosyl hydrolase (family 31)"/>
    <property type="match status" value="1"/>
</dbReference>
<accession>A0A1P8UKL3</accession>
<keyword evidence="3 4" id="KW-0326">Glycosidase</keyword>
<reference evidence="8 9" key="1">
    <citation type="submission" date="2017-01" db="EMBL/GenBank/DDBJ databases">
        <title>Draft sequence of Acidihalobacter ferrooxidans strain DSM 14175 (strain V8).</title>
        <authorList>
            <person name="Khaleque H.N."/>
            <person name="Ramsay J.P."/>
            <person name="Murphy R.J.T."/>
            <person name="Kaksonen A.H."/>
            <person name="Boxall N.J."/>
            <person name="Watkin E.L.J."/>
        </authorList>
    </citation>
    <scope>NUCLEOTIDE SEQUENCE [LARGE SCALE GENOMIC DNA]</scope>
    <source>
        <strain evidence="8 9">V8</strain>
    </source>
</reference>
<name>A0A1P8UKL3_9GAMM</name>
<dbReference type="RefSeq" id="WP_076838016.1">
    <property type="nucleotide sequence ID" value="NZ_CP019434.1"/>
</dbReference>
<feature type="domain" description="Glycoside hydrolase family 31 N-terminal" evidence="6">
    <location>
        <begin position="34"/>
        <end position="225"/>
    </location>
</feature>
<gene>
    <name evidence="8" type="ORF">BW247_15660</name>
</gene>
<dbReference type="STRING" id="1765967.BW247_15660"/>
<dbReference type="AlphaFoldDB" id="A0A1P8UKL3"/>
<dbReference type="Proteomes" id="UP000243807">
    <property type="component" value="Chromosome"/>
</dbReference>
<dbReference type="InterPro" id="IPR025887">
    <property type="entry name" value="Glyco_hydro_31_N_dom"/>
</dbReference>
<dbReference type="GO" id="GO:0005975">
    <property type="term" value="P:carbohydrate metabolic process"/>
    <property type="evidence" value="ECO:0007669"/>
    <property type="project" value="InterPro"/>
</dbReference>
<dbReference type="InterPro" id="IPR011013">
    <property type="entry name" value="Gal_mutarotase_sf_dom"/>
</dbReference>
<dbReference type="SUPFAM" id="SSF51011">
    <property type="entry name" value="Glycosyl hydrolase domain"/>
    <property type="match status" value="1"/>
</dbReference>
<sequence length="803" mass="88496">MAGQVVEAPVVARFEAWRVTDTGVELRGPRFQGRIEAPAEGVFRVLLWHRPQDAEKRSWVVHAGTPQPLTANAESGTLELRSGAHTLRLDLDPFAVEFGGAEFGGAESGGVRLPGAALTGGLASHLTRWWEENELPEVFADDGRPAGSGLALRLAESDARAYYGLGGRTGWLDRRGRDYTVWTTDPAPPFSHDQDPLYQAHPFLLIREAGRFCGLYLDETWRSTFSLAPAGAEESLIATDGPTLDFYLIAGPDPQKVLQRYSALVGRPPMPPLWALGYHQCRWGYVDAATVRDVAAEHRRRDIPLDAIWLDIDHMERYKSFTFDPYRFHDPAGLAGDLAAQGVQLVAIVDPGLRAEPGYRAYDEALAKDYLIRVPRGDVLRGTSWPGESVWPDFTRAEVRNWWSGLHRSLTDAGVAGIWNDMNEPSTFSVMGHTTYGKGMPPGARHAAYAHAEVHNLYAVLECRAAFEALTAQRPGRRPFVLTRAGFPGIQRYAWVWTGDNSSSWQHLEESIPMLLGLSLSGVAFVGADIGGFSGDSNGELLTRWTWLGACYPFMRNHSECDSLAQEAWAFGEPWTGHVRAAVQLRYRLLPYLYSLAREAVEDGAPPLRPMLFEFPDDATAWPLADQFMPGAALLVAPALRPRQQARAVYLPAGRWQDFWSGELHEGGRWIVIPTPLDGLPLFVRAGSVLALTEPAPHTATAHWAPLVLRLLPDAAGRVSGRVWEDAGDGDAPGAWTQVQGQVDADGLRLTLETPALSMAREVVLELRAPGPVRGADDWTVDAGWLRLRRQQDTDRLAIDVAF</sequence>
<dbReference type="InterPro" id="IPR017853">
    <property type="entry name" value="GH"/>
</dbReference>
<dbReference type="InterPro" id="IPR030458">
    <property type="entry name" value="Glyco_hydro_31_AS"/>
</dbReference>
<feature type="domain" description="Glycoside hydrolase family 31 TIM barrel" evidence="5">
    <location>
        <begin position="268"/>
        <end position="596"/>
    </location>
</feature>
<dbReference type="EMBL" id="CP019434">
    <property type="protein sequence ID" value="APZ44345.1"/>
    <property type="molecule type" value="Genomic_DNA"/>
</dbReference>
<dbReference type="InterPro" id="IPR048395">
    <property type="entry name" value="Glyco_hydro_31_C"/>
</dbReference>
<keyword evidence="9" id="KW-1185">Reference proteome</keyword>
<dbReference type="SUPFAM" id="SSF51445">
    <property type="entry name" value="(Trans)glycosidases"/>
    <property type="match status" value="1"/>
</dbReference>
<dbReference type="OrthoDB" id="176168at2"/>
<evidence type="ECO:0000259" key="5">
    <source>
        <dbReference type="Pfam" id="PF01055"/>
    </source>
</evidence>
<dbReference type="PROSITE" id="PS00129">
    <property type="entry name" value="GLYCOSYL_HYDROL_F31_1"/>
    <property type="match status" value="1"/>
</dbReference>
<comment type="similarity">
    <text evidence="1 4">Belongs to the glycosyl hydrolase 31 family.</text>
</comment>
<protein>
    <submittedName>
        <fullName evidence="8">Uncharacterized protein</fullName>
    </submittedName>
</protein>
<organism evidence="8 9">
    <name type="scientific">Acidihalobacter ferrooxydans</name>
    <dbReference type="NCBI Taxonomy" id="1765967"/>
    <lineage>
        <taxon>Bacteria</taxon>
        <taxon>Pseudomonadati</taxon>
        <taxon>Pseudomonadota</taxon>
        <taxon>Gammaproteobacteria</taxon>
        <taxon>Chromatiales</taxon>
        <taxon>Ectothiorhodospiraceae</taxon>
        <taxon>Acidihalobacter</taxon>
    </lineage>
</organism>
<dbReference type="Pfam" id="PF01055">
    <property type="entry name" value="Glyco_hydro_31_2nd"/>
    <property type="match status" value="1"/>
</dbReference>
<evidence type="ECO:0000259" key="7">
    <source>
        <dbReference type="Pfam" id="PF21365"/>
    </source>
</evidence>
<evidence type="ECO:0000256" key="1">
    <source>
        <dbReference type="ARBA" id="ARBA00007806"/>
    </source>
</evidence>
<evidence type="ECO:0000256" key="3">
    <source>
        <dbReference type="ARBA" id="ARBA00023295"/>
    </source>
</evidence>
<dbReference type="GO" id="GO:0004553">
    <property type="term" value="F:hydrolase activity, hydrolyzing O-glycosyl compounds"/>
    <property type="evidence" value="ECO:0007669"/>
    <property type="project" value="InterPro"/>
</dbReference>
<dbReference type="PANTHER" id="PTHR22762:SF120">
    <property type="entry name" value="HETEROGLYCAN GLUCOSIDASE 1"/>
    <property type="match status" value="1"/>
</dbReference>
<evidence type="ECO:0000256" key="4">
    <source>
        <dbReference type="RuleBase" id="RU361185"/>
    </source>
</evidence>
<dbReference type="Gene3D" id="3.20.20.80">
    <property type="entry name" value="Glycosidases"/>
    <property type="match status" value="1"/>
</dbReference>
<dbReference type="InterPro" id="IPR013780">
    <property type="entry name" value="Glyco_hydro_b"/>
</dbReference>
<dbReference type="GO" id="GO:0030246">
    <property type="term" value="F:carbohydrate binding"/>
    <property type="evidence" value="ECO:0007669"/>
    <property type="project" value="InterPro"/>
</dbReference>
<dbReference type="PANTHER" id="PTHR22762">
    <property type="entry name" value="ALPHA-GLUCOSIDASE"/>
    <property type="match status" value="1"/>
</dbReference>
<proteinExistence type="inferred from homology"/>
<dbReference type="Pfam" id="PF21365">
    <property type="entry name" value="Glyco_hydro_31_3rd"/>
    <property type="match status" value="1"/>
</dbReference>
<evidence type="ECO:0000259" key="6">
    <source>
        <dbReference type="Pfam" id="PF13802"/>
    </source>
</evidence>
<evidence type="ECO:0000313" key="8">
    <source>
        <dbReference type="EMBL" id="APZ44345.1"/>
    </source>
</evidence>
<dbReference type="CDD" id="cd06604">
    <property type="entry name" value="GH31_glucosidase_II_MalA"/>
    <property type="match status" value="1"/>
</dbReference>
<dbReference type="SUPFAM" id="SSF74650">
    <property type="entry name" value="Galactose mutarotase-like"/>
    <property type="match status" value="1"/>
</dbReference>
<evidence type="ECO:0000256" key="2">
    <source>
        <dbReference type="ARBA" id="ARBA00022801"/>
    </source>
</evidence>
<dbReference type="Gene3D" id="2.60.40.1180">
    <property type="entry name" value="Golgi alpha-mannosidase II"/>
    <property type="match status" value="1"/>
</dbReference>
<evidence type="ECO:0000313" key="9">
    <source>
        <dbReference type="Proteomes" id="UP000243807"/>
    </source>
</evidence>
<feature type="domain" description="Glycosyl hydrolase family 31 C-terminal" evidence="7">
    <location>
        <begin position="604"/>
        <end position="690"/>
    </location>
</feature>
<dbReference type="Pfam" id="PF13802">
    <property type="entry name" value="Gal_mutarotas_2"/>
    <property type="match status" value="1"/>
</dbReference>